<gene>
    <name evidence="2" type="ORF">IQ235_01515</name>
</gene>
<dbReference type="PROSITE" id="PS50075">
    <property type="entry name" value="CARRIER"/>
    <property type="match status" value="1"/>
</dbReference>
<evidence type="ECO:0000313" key="2">
    <source>
        <dbReference type="EMBL" id="MBE9039472.1"/>
    </source>
</evidence>
<dbReference type="EMBL" id="JADEXN010000012">
    <property type="protein sequence ID" value="MBE9039472.1"/>
    <property type="molecule type" value="Genomic_DNA"/>
</dbReference>
<dbReference type="InterPro" id="IPR036736">
    <property type="entry name" value="ACP-like_sf"/>
</dbReference>
<evidence type="ECO:0000313" key="3">
    <source>
        <dbReference type="Proteomes" id="UP000621799"/>
    </source>
</evidence>
<dbReference type="AlphaFoldDB" id="A0A928Z5M7"/>
<evidence type="ECO:0000259" key="1">
    <source>
        <dbReference type="PROSITE" id="PS50075"/>
    </source>
</evidence>
<name>A0A928Z5M7_9CYAN</name>
<proteinExistence type="predicted"/>
<accession>A0A928Z5M7</accession>
<keyword evidence="3" id="KW-1185">Reference proteome</keyword>
<reference evidence="2" key="1">
    <citation type="submission" date="2020-10" db="EMBL/GenBank/DDBJ databases">
        <authorList>
            <person name="Castelo-Branco R."/>
            <person name="Eusebio N."/>
            <person name="Adriana R."/>
            <person name="Vieira A."/>
            <person name="Brugerolle De Fraissinette N."/>
            <person name="Rezende De Castro R."/>
            <person name="Schneider M.P."/>
            <person name="Vasconcelos V."/>
            <person name="Leao P.N."/>
        </authorList>
    </citation>
    <scope>NUCLEOTIDE SEQUENCE</scope>
    <source>
        <strain evidence="2">LEGE 11467</strain>
    </source>
</reference>
<protein>
    <submittedName>
        <fullName evidence="2">Acyl carrier protein</fullName>
    </submittedName>
</protein>
<dbReference type="RefSeq" id="WP_264319734.1">
    <property type="nucleotide sequence ID" value="NZ_JADEXN010000012.1"/>
</dbReference>
<dbReference type="Pfam" id="PF00550">
    <property type="entry name" value="PP-binding"/>
    <property type="match status" value="1"/>
</dbReference>
<sequence length="86" mass="9911">MQSTNLAKTKSQIRDYLSQFLEGQELDDDRVLSSLGFTSMFSMQLILFLEREFEIEIETEDLEGKSLNTVNSIAEFLEEKKQLNGV</sequence>
<dbReference type="InterPro" id="IPR009081">
    <property type="entry name" value="PP-bd_ACP"/>
</dbReference>
<dbReference type="Proteomes" id="UP000621799">
    <property type="component" value="Unassembled WGS sequence"/>
</dbReference>
<comment type="caution">
    <text evidence="2">The sequence shown here is derived from an EMBL/GenBank/DDBJ whole genome shotgun (WGS) entry which is preliminary data.</text>
</comment>
<dbReference type="SUPFAM" id="SSF47336">
    <property type="entry name" value="ACP-like"/>
    <property type="match status" value="1"/>
</dbReference>
<feature type="domain" description="Carrier" evidence="1">
    <location>
        <begin position="4"/>
        <end position="81"/>
    </location>
</feature>
<dbReference type="Gene3D" id="1.10.1200.10">
    <property type="entry name" value="ACP-like"/>
    <property type="match status" value="1"/>
</dbReference>
<organism evidence="2 3">
    <name type="scientific">Zarconia navalis LEGE 11467</name>
    <dbReference type="NCBI Taxonomy" id="1828826"/>
    <lineage>
        <taxon>Bacteria</taxon>
        <taxon>Bacillati</taxon>
        <taxon>Cyanobacteriota</taxon>
        <taxon>Cyanophyceae</taxon>
        <taxon>Oscillatoriophycideae</taxon>
        <taxon>Oscillatoriales</taxon>
        <taxon>Oscillatoriales incertae sedis</taxon>
        <taxon>Zarconia</taxon>
        <taxon>Zarconia navalis</taxon>
    </lineage>
</organism>